<keyword evidence="8 9" id="KW-0472">Membrane</keyword>
<dbReference type="PANTHER" id="PTHR33910">
    <property type="entry name" value="PROTEIN TRANSLOCASE SUBUNIT SECE"/>
    <property type="match status" value="1"/>
</dbReference>
<dbReference type="Proteomes" id="UP000176284">
    <property type="component" value="Unassembled WGS sequence"/>
</dbReference>
<evidence type="ECO:0000256" key="4">
    <source>
        <dbReference type="ARBA" id="ARBA00022692"/>
    </source>
</evidence>
<gene>
    <name evidence="9" type="primary">secE</name>
    <name evidence="10" type="ORF">A3H63_02695</name>
</gene>
<dbReference type="GO" id="GO:0009306">
    <property type="term" value="P:protein secretion"/>
    <property type="evidence" value="ECO:0007669"/>
    <property type="project" value="UniProtKB-UniRule"/>
</dbReference>
<evidence type="ECO:0000256" key="2">
    <source>
        <dbReference type="ARBA" id="ARBA00022448"/>
    </source>
</evidence>
<dbReference type="Pfam" id="PF00584">
    <property type="entry name" value="SecE"/>
    <property type="match status" value="1"/>
</dbReference>
<evidence type="ECO:0000313" key="10">
    <source>
        <dbReference type="EMBL" id="OGY67928.1"/>
    </source>
</evidence>
<evidence type="ECO:0000256" key="6">
    <source>
        <dbReference type="ARBA" id="ARBA00022989"/>
    </source>
</evidence>
<name>A0A1G1ZT75_9BACT</name>
<keyword evidence="6 9" id="KW-1133">Transmembrane helix</keyword>
<evidence type="ECO:0000256" key="5">
    <source>
        <dbReference type="ARBA" id="ARBA00022927"/>
    </source>
</evidence>
<sequence>MFAKISSFLQESKQELVRVNWPTRQETIRLTIVVILISLLISFFLGALDFIFTYLLELFLL</sequence>
<evidence type="ECO:0000256" key="3">
    <source>
        <dbReference type="ARBA" id="ARBA00022475"/>
    </source>
</evidence>
<dbReference type="InterPro" id="IPR001901">
    <property type="entry name" value="Translocase_SecE/Sec61-g"/>
</dbReference>
<dbReference type="STRING" id="1798410.A3H63_02695"/>
<keyword evidence="2 9" id="KW-0813">Transport</keyword>
<accession>A0A1G1ZT75</accession>
<dbReference type="Gene3D" id="1.20.5.1030">
    <property type="entry name" value="Preprotein translocase secy subunit"/>
    <property type="match status" value="1"/>
</dbReference>
<dbReference type="InterPro" id="IPR005807">
    <property type="entry name" value="SecE_bac"/>
</dbReference>
<dbReference type="GO" id="GO:0065002">
    <property type="term" value="P:intracellular protein transmembrane transport"/>
    <property type="evidence" value="ECO:0007669"/>
    <property type="project" value="UniProtKB-UniRule"/>
</dbReference>
<protein>
    <recommendedName>
        <fullName evidence="9">Protein translocase subunit SecE</fullName>
    </recommendedName>
</protein>
<dbReference type="GO" id="GO:0005886">
    <property type="term" value="C:plasma membrane"/>
    <property type="evidence" value="ECO:0007669"/>
    <property type="project" value="UniProtKB-SubCell"/>
</dbReference>
<dbReference type="InterPro" id="IPR038379">
    <property type="entry name" value="SecE_sf"/>
</dbReference>
<feature type="transmembrane region" description="Helical" evidence="9">
    <location>
        <begin position="30"/>
        <end position="56"/>
    </location>
</feature>
<evidence type="ECO:0000256" key="1">
    <source>
        <dbReference type="ARBA" id="ARBA00004370"/>
    </source>
</evidence>
<organism evidence="10 11">
    <name type="scientific">Candidatus Harrisonbacteria bacterium RIFCSPLOWO2_02_FULL_45_10c</name>
    <dbReference type="NCBI Taxonomy" id="1798410"/>
    <lineage>
        <taxon>Bacteria</taxon>
        <taxon>Candidatus Harrisoniibacteriota</taxon>
    </lineage>
</organism>
<comment type="function">
    <text evidence="9">Essential subunit of the Sec protein translocation channel SecYEG. Clamps together the 2 halves of SecY. May contact the channel plug during translocation.</text>
</comment>
<dbReference type="GO" id="GO:0043952">
    <property type="term" value="P:protein transport by the Sec complex"/>
    <property type="evidence" value="ECO:0007669"/>
    <property type="project" value="UniProtKB-UniRule"/>
</dbReference>
<evidence type="ECO:0000313" key="11">
    <source>
        <dbReference type="Proteomes" id="UP000176284"/>
    </source>
</evidence>
<dbReference type="HAMAP" id="MF_00422">
    <property type="entry name" value="SecE"/>
    <property type="match status" value="1"/>
</dbReference>
<keyword evidence="5 9" id="KW-0653">Protein transport</keyword>
<dbReference type="PANTHER" id="PTHR33910:SF1">
    <property type="entry name" value="PROTEIN TRANSLOCASE SUBUNIT SECE"/>
    <property type="match status" value="1"/>
</dbReference>
<dbReference type="GO" id="GO:0006605">
    <property type="term" value="P:protein targeting"/>
    <property type="evidence" value="ECO:0007669"/>
    <property type="project" value="UniProtKB-UniRule"/>
</dbReference>
<comment type="subcellular location">
    <subcellularLocation>
        <location evidence="9">Cell membrane</location>
        <topology evidence="9">Single-pass membrane protein</topology>
    </subcellularLocation>
    <subcellularLocation>
        <location evidence="1">Membrane</location>
    </subcellularLocation>
</comment>
<dbReference type="GO" id="GO:0008320">
    <property type="term" value="F:protein transmembrane transporter activity"/>
    <property type="evidence" value="ECO:0007669"/>
    <property type="project" value="UniProtKB-UniRule"/>
</dbReference>
<comment type="caution">
    <text evidence="10">The sequence shown here is derived from an EMBL/GenBank/DDBJ whole genome shotgun (WGS) entry which is preliminary data.</text>
</comment>
<evidence type="ECO:0000256" key="9">
    <source>
        <dbReference type="HAMAP-Rule" id="MF_00422"/>
    </source>
</evidence>
<reference evidence="10 11" key="1">
    <citation type="journal article" date="2016" name="Nat. Commun.">
        <title>Thousands of microbial genomes shed light on interconnected biogeochemical processes in an aquifer system.</title>
        <authorList>
            <person name="Anantharaman K."/>
            <person name="Brown C.T."/>
            <person name="Hug L.A."/>
            <person name="Sharon I."/>
            <person name="Castelle C.J."/>
            <person name="Probst A.J."/>
            <person name="Thomas B.C."/>
            <person name="Singh A."/>
            <person name="Wilkins M.J."/>
            <person name="Karaoz U."/>
            <person name="Brodie E.L."/>
            <person name="Williams K.H."/>
            <person name="Hubbard S.S."/>
            <person name="Banfield J.F."/>
        </authorList>
    </citation>
    <scope>NUCLEOTIDE SEQUENCE [LARGE SCALE GENOMIC DNA]</scope>
</reference>
<dbReference type="AlphaFoldDB" id="A0A1G1ZT75"/>
<comment type="similarity">
    <text evidence="9">Belongs to the SecE/SEC61-gamma family.</text>
</comment>
<evidence type="ECO:0000256" key="7">
    <source>
        <dbReference type="ARBA" id="ARBA00023010"/>
    </source>
</evidence>
<dbReference type="PROSITE" id="PS01067">
    <property type="entry name" value="SECE_SEC61G"/>
    <property type="match status" value="1"/>
</dbReference>
<proteinExistence type="inferred from homology"/>
<keyword evidence="4 9" id="KW-0812">Transmembrane</keyword>
<keyword evidence="7 9" id="KW-0811">Translocation</keyword>
<comment type="subunit">
    <text evidence="9">Component of the Sec protein translocase complex. Heterotrimer consisting of SecY, SecE and SecG subunits. The heterotrimers can form oligomers, although 1 heterotrimer is thought to be able to translocate proteins. Interacts with the ribosome. Interacts with SecDF, and other proteins may be involved. Interacts with SecA.</text>
</comment>
<keyword evidence="3 9" id="KW-1003">Cell membrane</keyword>
<dbReference type="NCBIfam" id="TIGR00964">
    <property type="entry name" value="secE_bact"/>
    <property type="match status" value="1"/>
</dbReference>
<evidence type="ECO:0000256" key="8">
    <source>
        <dbReference type="ARBA" id="ARBA00023136"/>
    </source>
</evidence>
<dbReference type="EMBL" id="MHJM01000013">
    <property type="protein sequence ID" value="OGY67928.1"/>
    <property type="molecule type" value="Genomic_DNA"/>
</dbReference>